<protein>
    <recommendedName>
        <fullName evidence="2">Endonuclease/exonuclease/phosphatase domain-containing protein</fullName>
    </recommendedName>
</protein>
<feature type="domain" description="Endonuclease/exonuclease/phosphatase" evidence="2">
    <location>
        <begin position="2208"/>
        <end position="2520"/>
    </location>
</feature>
<reference evidence="3" key="1">
    <citation type="submission" date="2022-08" db="UniProtKB">
        <authorList>
            <consortium name="EnsemblMetazoa"/>
        </authorList>
    </citation>
    <scope>IDENTIFICATION</scope>
    <source>
        <strain evidence="3">05x7-T-G4-1.051#20</strain>
    </source>
</reference>
<feature type="compositionally biased region" description="Polar residues" evidence="1">
    <location>
        <begin position="2097"/>
        <end position="2110"/>
    </location>
</feature>
<feature type="compositionally biased region" description="Basic and acidic residues" evidence="1">
    <location>
        <begin position="1745"/>
        <end position="1759"/>
    </location>
</feature>
<proteinExistence type="predicted"/>
<feature type="region of interest" description="Disordered" evidence="1">
    <location>
        <begin position="565"/>
        <end position="608"/>
    </location>
</feature>
<organism evidence="3 4">
    <name type="scientific">Magallana gigas</name>
    <name type="common">Pacific oyster</name>
    <name type="synonym">Crassostrea gigas</name>
    <dbReference type="NCBI Taxonomy" id="29159"/>
    <lineage>
        <taxon>Eukaryota</taxon>
        <taxon>Metazoa</taxon>
        <taxon>Spiralia</taxon>
        <taxon>Lophotrochozoa</taxon>
        <taxon>Mollusca</taxon>
        <taxon>Bivalvia</taxon>
        <taxon>Autobranchia</taxon>
        <taxon>Pteriomorphia</taxon>
        <taxon>Ostreida</taxon>
        <taxon>Ostreoidea</taxon>
        <taxon>Ostreidae</taxon>
        <taxon>Magallana</taxon>
    </lineage>
</organism>
<feature type="compositionally biased region" description="Polar residues" evidence="1">
    <location>
        <begin position="1190"/>
        <end position="1203"/>
    </location>
</feature>
<feature type="region of interest" description="Disordered" evidence="1">
    <location>
        <begin position="420"/>
        <end position="527"/>
    </location>
</feature>
<name>A0A8W8JED6_MAGGI</name>
<dbReference type="InterPro" id="IPR036691">
    <property type="entry name" value="Endo/exonu/phosph_ase_sf"/>
</dbReference>
<dbReference type="InterPro" id="IPR050410">
    <property type="entry name" value="CCR4/nocturin_mRNA_transcr"/>
</dbReference>
<feature type="compositionally biased region" description="Basic and acidic residues" evidence="1">
    <location>
        <begin position="1145"/>
        <end position="1158"/>
    </location>
</feature>
<feature type="compositionally biased region" description="Basic and acidic residues" evidence="1">
    <location>
        <begin position="158"/>
        <end position="167"/>
    </location>
</feature>
<feature type="region of interest" description="Disordered" evidence="1">
    <location>
        <begin position="1703"/>
        <end position="1764"/>
    </location>
</feature>
<feature type="compositionally biased region" description="Basic residues" evidence="1">
    <location>
        <begin position="1279"/>
        <end position="1288"/>
    </location>
</feature>
<feature type="region of interest" description="Disordered" evidence="1">
    <location>
        <begin position="1877"/>
        <end position="1907"/>
    </location>
</feature>
<dbReference type="Gene3D" id="3.60.10.10">
    <property type="entry name" value="Endonuclease/exonuclease/phosphatase"/>
    <property type="match status" value="1"/>
</dbReference>
<feature type="compositionally biased region" description="Basic and acidic residues" evidence="1">
    <location>
        <begin position="1055"/>
        <end position="1067"/>
    </location>
</feature>
<feature type="compositionally biased region" description="Basic and acidic residues" evidence="1">
    <location>
        <begin position="2175"/>
        <end position="2192"/>
    </location>
</feature>
<feature type="region of interest" description="Disordered" evidence="1">
    <location>
        <begin position="1410"/>
        <end position="1431"/>
    </location>
</feature>
<feature type="compositionally biased region" description="Basic and acidic residues" evidence="1">
    <location>
        <begin position="1898"/>
        <end position="1907"/>
    </location>
</feature>
<feature type="compositionally biased region" description="Low complexity" evidence="1">
    <location>
        <begin position="448"/>
        <end position="459"/>
    </location>
</feature>
<feature type="compositionally biased region" description="Basic and acidic residues" evidence="1">
    <location>
        <begin position="1305"/>
        <end position="1315"/>
    </location>
</feature>
<dbReference type="SMART" id="SM00667">
    <property type="entry name" value="LisH"/>
    <property type="match status" value="1"/>
</dbReference>
<dbReference type="Proteomes" id="UP000005408">
    <property type="component" value="Unassembled WGS sequence"/>
</dbReference>
<evidence type="ECO:0000313" key="4">
    <source>
        <dbReference type="Proteomes" id="UP000005408"/>
    </source>
</evidence>
<feature type="compositionally biased region" description="Basic residues" evidence="1">
    <location>
        <begin position="502"/>
        <end position="516"/>
    </location>
</feature>
<evidence type="ECO:0000256" key="1">
    <source>
        <dbReference type="SAM" id="MobiDB-lite"/>
    </source>
</evidence>
<dbReference type="PANTHER" id="PTHR12121">
    <property type="entry name" value="CARBON CATABOLITE REPRESSOR PROTEIN 4"/>
    <property type="match status" value="1"/>
</dbReference>
<dbReference type="Pfam" id="PF03372">
    <property type="entry name" value="Exo_endo_phos"/>
    <property type="match status" value="1"/>
</dbReference>
<feature type="compositionally biased region" description="Polar residues" evidence="1">
    <location>
        <begin position="1420"/>
        <end position="1431"/>
    </location>
</feature>
<dbReference type="EnsemblMetazoa" id="G18106.3">
    <property type="protein sequence ID" value="G18106.3:cds"/>
    <property type="gene ID" value="G18106"/>
</dbReference>
<feature type="region of interest" description="Disordered" evidence="1">
    <location>
        <begin position="1038"/>
        <end position="1114"/>
    </location>
</feature>
<dbReference type="InterPro" id="IPR005135">
    <property type="entry name" value="Endo/exonuclease/phosphatase"/>
</dbReference>
<feature type="compositionally biased region" description="Polar residues" evidence="1">
    <location>
        <begin position="1326"/>
        <end position="1345"/>
    </location>
</feature>
<feature type="region of interest" description="Disordered" evidence="1">
    <location>
        <begin position="2163"/>
        <end position="2193"/>
    </location>
</feature>
<dbReference type="SUPFAM" id="SSF56219">
    <property type="entry name" value="DNase I-like"/>
    <property type="match status" value="1"/>
</dbReference>
<feature type="compositionally biased region" description="Acidic residues" evidence="1">
    <location>
        <begin position="1881"/>
        <end position="1891"/>
    </location>
</feature>
<dbReference type="GO" id="GO:0000175">
    <property type="term" value="F:3'-5'-RNA exonuclease activity"/>
    <property type="evidence" value="ECO:0007669"/>
    <property type="project" value="TreeGrafter"/>
</dbReference>
<dbReference type="InterPro" id="IPR006594">
    <property type="entry name" value="LisH"/>
</dbReference>
<evidence type="ECO:0000259" key="2">
    <source>
        <dbReference type="Pfam" id="PF03372"/>
    </source>
</evidence>
<evidence type="ECO:0000313" key="3">
    <source>
        <dbReference type="EnsemblMetazoa" id="G18106.3:cds"/>
    </source>
</evidence>
<feature type="region of interest" description="Disordered" evidence="1">
    <location>
        <begin position="711"/>
        <end position="763"/>
    </location>
</feature>
<feature type="compositionally biased region" description="Low complexity" evidence="1">
    <location>
        <begin position="711"/>
        <end position="725"/>
    </location>
</feature>
<keyword evidence="4" id="KW-1185">Reference proteome</keyword>
<feature type="region of interest" description="Disordered" evidence="1">
    <location>
        <begin position="147"/>
        <end position="203"/>
    </location>
</feature>
<accession>A0A8W8JED6</accession>
<feature type="region of interest" description="Disordered" evidence="1">
    <location>
        <begin position="1173"/>
        <end position="1345"/>
    </location>
</feature>
<feature type="region of interest" description="Disordered" evidence="1">
    <location>
        <begin position="1965"/>
        <end position="2145"/>
    </location>
</feature>
<feature type="region of interest" description="Disordered" evidence="1">
    <location>
        <begin position="1137"/>
        <end position="1158"/>
    </location>
</feature>
<dbReference type="PANTHER" id="PTHR12121:SF98">
    <property type="entry name" value="ENDONUCLEASE_EXONUCLEASE_PHOSPHATASE DOMAIN-CONTAINING PROTEIN"/>
    <property type="match status" value="1"/>
</dbReference>
<feature type="compositionally biased region" description="Acidic residues" evidence="1">
    <location>
        <begin position="168"/>
        <end position="181"/>
    </location>
</feature>
<feature type="compositionally biased region" description="Basic and acidic residues" evidence="1">
    <location>
        <begin position="2042"/>
        <end position="2052"/>
    </location>
</feature>
<dbReference type="PROSITE" id="PS50896">
    <property type="entry name" value="LISH"/>
    <property type="match status" value="1"/>
</dbReference>
<feature type="compositionally biased region" description="Basic and acidic residues" evidence="1">
    <location>
        <begin position="429"/>
        <end position="441"/>
    </location>
</feature>
<feature type="compositionally biased region" description="Basic and acidic residues" evidence="1">
    <location>
        <begin position="2115"/>
        <end position="2142"/>
    </location>
</feature>
<feature type="compositionally biased region" description="Polar residues" evidence="1">
    <location>
        <begin position="1965"/>
        <end position="2000"/>
    </location>
</feature>
<feature type="region of interest" description="Disordered" evidence="1">
    <location>
        <begin position="265"/>
        <end position="286"/>
    </location>
</feature>
<feature type="compositionally biased region" description="Polar residues" evidence="1">
    <location>
        <begin position="730"/>
        <end position="763"/>
    </location>
</feature>
<sequence length="2529" mass="277111">MATEVVNFLPSEIARLVLGYLSDEGYVNSYKCFIKECPHLNEYLTLKRRGQTYPLHVNGLTLCQTLQEYAHFKLADTQRRQMMGVAAMWSQLDAMVRTLKEHTTCKQNPRVNGLTQSSRVRRLIQDKKRQRQCEKLQKKRDLCKRTSAPTNYAAAARIDSEAEKEMEVTESDVSEGEEEPPEAGNCGVLTPPTDTETKGLSGRNRKIEEDYRRRRETDNRETEFILHSAPPSVSSHHKHSTFQRSSSISNLLNISSQRLQKLQSSTKEADMETCPQNVIDGNPKDNNGAIQCSSGASRIECGVDGSSQSVKVQGGQAEGEEYASGNNCDNTLCVQLNDCDDGPVNMSVENQISESMISVRSEKDNIGSSVGRGIDEKQTNIRAVINSQDVSSPKSSRLQDKKSNSEQVLQVVLSVLPTIGNLQQPPASSEEKVKGQDEMGHDVLPPTSSSENSQESAESGPSIKTLGFPQAVSPSETDKGDQPPGTPVKQLDEASQMSLSRTPRRKRLPRQKHQRKGNATLNDSNKTEENSLLMENITLFLNEFLNNPSLHERLAENINRTLSIKTTEKRSRKKSGKIPKIQENPKPNKPKKSEESTIPEESESNYSQNMESQGLYTFLDDILNLNETQMTETQIGGIIELTSKDPNFESLFNLFQEPHSASDTQKTDFSGIRLEMGKEASINNSSLPSFTDCPDPSNTTSEENLIMEILQSPQPGPSQSSSYPPEMLDQTAQSQTSDKVTPSSDMDGSLGPPNNQSSSNPTARNIFESFPQFAGHPDSSVVKTLDLHEPPQHEQSDRTKSKEVNGVELESLPAKSVPINNSQQLTARRDGAVSNEQQPGCQAVSSLSLTSASGVDSICVTMVRSSPGPVLSLINSVRSPSVQHDLNQVRSPLSSENNVPCQSPQVKTINARGQEGPPASSPHPYTKLTDKVSVSGDIPNNRISVVHSPGQKAIFTNQPLSPLQVCVPKSVQQSPRLSSPNSGPLTPCYVQEKRASVGSPNVFIGKSSKMSVSSPVPINSLQGAESTSDSVLPIAYEQRSSNSEVKSPKLTSPMHVKELETDQDKSSKNTQGTSSLPKCEKSQKKKGKSTLKKEKGKSSKVSSKSSEKQIDPDLVETFETSVTEDLGFPVISIKSVMKSPQEVSVSHKDKDTRKVKDAECQQMSYKSFIRGVTGEECSTPVTERAGTRASPHTSQSSANSNEMLSEMIGLVSSLEKSQHKNSSSEKSSADFGKGKRNNSNTRKGKKIDDEANSSSPSKKLQWSPDLKALLKLVTPEKKGKSKGKKSKKAIASAEKRRNPSRKARRSNEENIRKDEPETDASPMSVPKNQSPLENTSKDIPNTVSDVPNKVVEMNTGALSMPSIHTFMSPVQAKSLENNSGPVIKEKKGNVSEEVGLTPKTVLTAVSALKDNGKNSRKSLSHPQNTGQGSIHTVAGTSAHQAQNAENSQILAEPLSGLETLNSVEINQAPSAVQEKKKEKVSSILETDYNKILYSPNRDFLDSPPRYESPGIAVSHSGHYQGNVSTTCNAQFDSPCEPILYSSQIVTPSVYVLNESTSQHNSIVVSDSHSNVYSGGVGYIQNSVSYQGHVMNSGDQAVNYNTVYIDSNGIVQASSNSTGENIVPVSSTTPDATPTPVTDILSAAAAVIHASPLQTVDSYQLNSTPETQSKDEQESVGQLLAYPVGRYYPEKKLHVRSLNFGPEAGTTEIRKPGYGRGHKKKIYDHIPSPVKPGGLIKKQAKGKAKSKGDIKGKAKTDNGSKEAASIQDSVSKVVVHKQENLTNPASKMADEADDFIPDASGSVYILEGNTRKKIKLHKTPRSTKTVLPYFLPNRYEMSQGIIPLRPELCKKSENSTPSPSLPVPGQSLVFNGKCELDKDSDSEVDVDGDCDLPDLSPEAPRKETPKSKCLEMVQQVDLTTPIKSSLSGNAGLYNTTKYLAQPSSVQSISDSCESFLDRQLTSAPKSVTFNEGTDSKGSNSPSVRNCPSRPTSSFSNNSNSLPDLHSPSPLINMSTPPKKRITASLKHGGGCYFFSSSSQEGKSQAKEESKESEAPNSVPRVPRSPRTPKGKRTPNKPLRQSPRFFGSPSRRLHGMTIPTKSGTRETVSNNHKGVKRLREMNSGENSKAERKSKKARNDMRRGSDCPAFPIIEVPATQTLASARKFRSSEDASDEIAMSKEKAPPSFAKRKEVSTSDIDDVTPERTFSLMSYNVLADCHIQPTTYPYRDPAHLHIDTRHKSLLEELRYSNCDVICLQEVGPRYYQDTLNPEMQKLGYDGVYSKRTFDKNDEGCATFYNTSKFTLKDNVAYRLGEIAFKLLSDDQEETNHFSRYIDRCDVALLSLLEHVTSGRTVVVCNTHLVWESAHISDVRCIQAFCCLVAIREFQRKHTGSNITILCGDFNTEPCEAAYELIVSGNIVDENKKKIQAENHIKMATLQKLLNGLEGDDLIFKSAYKTILGDEPRITNLDADFCCCLDYIFYKGPPDSSQRHGFGVISVLDFLSEEEMRLNLPPSEVFPSDHLPLIATFSI</sequence>